<dbReference type="Pfam" id="PF05368">
    <property type="entry name" value="NmrA"/>
    <property type="match status" value="1"/>
</dbReference>
<gene>
    <name evidence="2" type="ORF">LENED_004356</name>
</gene>
<evidence type="ECO:0000259" key="1">
    <source>
        <dbReference type="Pfam" id="PF05368"/>
    </source>
</evidence>
<dbReference type="InterPro" id="IPR036291">
    <property type="entry name" value="NAD(P)-bd_dom_sf"/>
</dbReference>
<dbReference type="Gene3D" id="3.40.50.720">
    <property type="entry name" value="NAD(P)-binding Rossmann-like Domain"/>
    <property type="match status" value="1"/>
</dbReference>
<evidence type="ECO:0000313" key="3">
    <source>
        <dbReference type="Proteomes" id="UP000188533"/>
    </source>
</evidence>
<dbReference type="AlphaFoldDB" id="A0A1Q3E6N2"/>
<proteinExistence type="predicted"/>
<dbReference type="InterPro" id="IPR052718">
    <property type="entry name" value="NmrA-type_oxidoreductase"/>
</dbReference>
<feature type="domain" description="NmrA-like" evidence="1">
    <location>
        <begin position="3"/>
        <end position="294"/>
    </location>
</feature>
<dbReference type="Proteomes" id="UP000188533">
    <property type="component" value="Unassembled WGS sequence"/>
</dbReference>
<dbReference type="EMBL" id="BDGU01000112">
    <property type="protein sequence ID" value="GAW02689.1"/>
    <property type="molecule type" value="Genomic_DNA"/>
</dbReference>
<dbReference type="PANTHER" id="PTHR47129:SF1">
    <property type="entry name" value="NMRA-LIKE DOMAIN-CONTAINING PROTEIN"/>
    <property type="match status" value="1"/>
</dbReference>
<comment type="caution">
    <text evidence="2">The sequence shown here is derived from an EMBL/GenBank/DDBJ whole genome shotgun (WGS) entry which is preliminary data.</text>
</comment>
<dbReference type="STRING" id="5353.A0A1Q3E6N2"/>
<evidence type="ECO:0000313" key="2">
    <source>
        <dbReference type="EMBL" id="GAW02689.1"/>
    </source>
</evidence>
<dbReference type="Gene3D" id="3.90.25.10">
    <property type="entry name" value="UDP-galactose 4-epimerase, domain 1"/>
    <property type="match status" value="1"/>
</dbReference>
<dbReference type="InterPro" id="IPR008030">
    <property type="entry name" value="NmrA-like"/>
</dbReference>
<reference evidence="2 3" key="2">
    <citation type="submission" date="2017-02" db="EMBL/GenBank/DDBJ databases">
        <title>A genome survey and senescence transcriptome analysis in Lentinula edodes.</title>
        <authorList>
            <person name="Sakamoto Y."/>
            <person name="Nakade K."/>
            <person name="Sato S."/>
            <person name="Yoshida Y."/>
            <person name="Miyazaki K."/>
            <person name="Natsume S."/>
            <person name="Konno N."/>
        </authorList>
    </citation>
    <scope>NUCLEOTIDE SEQUENCE [LARGE SCALE GENOMIC DNA]</scope>
    <source>
        <strain evidence="2 3">NBRC 111202</strain>
    </source>
</reference>
<protein>
    <recommendedName>
        <fullName evidence="1">NmrA-like domain-containing protein</fullName>
    </recommendedName>
</protein>
<keyword evidence="3" id="KW-1185">Reference proteome</keyword>
<organism evidence="2 3">
    <name type="scientific">Lentinula edodes</name>
    <name type="common">Shiitake mushroom</name>
    <name type="synonym">Lentinus edodes</name>
    <dbReference type="NCBI Taxonomy" id="5353"/>
    <lineage>
        <taxon>Eukaryota</taxon>
        <taxon>Fungi</taxon>
        <taxon>Dikarya</taxon>
        <taxon>Basidiomycota</taxon>
        <taxon>Agaricomycotina</taxon>
        <taxon>Agaricomycetes</taxon>
        <taxon>Agaricomycetidae</taxon>
        <taxon>Agaricales</taxon>
        <taxon>Marasmiineae</taxon>
        <taxon>Omphalotaceae</taxon>
        <taxon>Lentinula</taxon>
    </lineage>
</organism>
<dbReference type="PANTHER" id="PTHR47129">
    <property type="entry name" value="QUINONE OXIDOREDUCTASE 2"/>
    <property type="match status" value="1"/>
</dbReference>
<sequence>MENKKVAIFPASGKLGRSLMKHALRLIPAHHIVLISRYPTKIPESYRDAGATVRAADYDSPKTLENAFSQVKTLFLISYPTFQHKHRTKAHKLAIDSALESGVKHIFYTSLAFAGGGDHSVAHVMQAHLDTEKYLALLANEDSSFSYTSIREGLYSESFPIYTAFFNIKSTPTSEILIPHDGQAPGLAWAKLDELGEASALLLARFYAAPDHFSDKNRVLLLSGPREWSLNETVQALSRIVGREVSIRHVSVDEYAAQPSIESGLTINGIKMAKQWATAYDAIRNGETRVVSSLLRDILGREPEDFETTIRAIATQR</sequence>
<accession>A0A1Q3E6N2</accession>
<dbReference type="SUPFAM" id="SSF51735">
    <property type="entry name" value="NAD(P)-binding Rossmann-fold domains"/>
    <property type="match status" value="1"/>
</dbReference>
<name>A0A1Q3E6N2_LENED</name>
<reference evidence="2 3" key="1">
    <citation type="submission" date="2016-08" db="EMBL/GenBank/DDBJ databases">
        <authorList>
            <consortium name="Lentinula edodes genome sequencing consortium"/>
            <person name="Sakamoto Y."/>
            <person name="Nakade K."/>
            <person name="Sato S."/>
            <person name="Yoshida Y."/>
            <person name="Miyazaki K."/>
            <person name="Natsume S."/>
            <person name="Konno N."/>
        </authorList>
    </citation>
    <scope>NUCLEOTIDE SEQUENCE [LARGE SCALE GENOMIC DNA]</scope>
    <source>
        <strain evidence="2 3">NBRC 111202</strain>
    </source>
</reference>